<dbReference type="AlphaFoldDB" id="A0A1X7U3F6"/>
<keyword evidence="2" id="KW-0472">Membrane</keyword>
<dbReference type="EnsemblMetazoa" id="Aqu2.1.22300_001">
    <property type="protein sequence ID" value="Aqu2.1.22300_001"/>
    <property type="gene ID" value="Aqu2.1.22300"/>
</dbReference>
<sequence length="109" mass="12923">LHFKLIIFMLWSFPFWKLLLFLGRLFLFLRWWLTTTFSITSSTRTTSIRVSCFRNIISLFLAPTTTDSNTQTEAYAHWQANHTSSGYETTYNTHNNDDNNKNYNLENNV</sequence>
<evidence type="ECO:0000313" key="3">
    <source>
        <dbReference type="EnsemblMetazoa" id="Aqu2.1.22300_001"/>
    </source>
</evidence>
<proteinExistence type="predicted"/>
<evidence type="ECO:0000256" key="2">
    <source>
        <dbReference type="SAM" id="Phobius"/>
    </source>
</evidence>
<feature type="region of interest" description="Disordered" evidence="1">
    <location>
        <begin position="89"/>
        <end position="109"/>
    </location>
</feature>
<feature type="transmembrane region" description="Helical" evidence="2">
    <location>
        <begin position="6"/>
        <end position="29"/>
    </location>
</feature>
<keyword evidence="2" id="KW-1133">Transmembrane helix</keyword>
<evidence type="ECO:0000256" key="1">
    <source>
        <dbReference type="SAM" id="MobiDB-lite"/>
    </source>
</evidence>
<accession>A0A1X7U3F6</accession>
<name>A0A1X7U3F6_AMPQE</name>
<keyword evidence="2" id="KW-0812">Transmembrane</keyword>
<organism evidence="3">
    <name type="scientific">Amphimedon queenslandica</name>
    <name type="common">Sponge</name>
    <dbReference type="NCBI Taxonomy" id="400682"/>
    <lineage>
        <taxon>Eukaryota</taxon>
        <taxon>Metazoa</taxon>
        <taxon>Porifera</taxon>
        <taxon>Demospongiae</taxon>
        <taxon>Heteroscleromorpha</taxon>
        <taxon>Haplosclerida</taxon>
        <taxon>Niphatidae</taxon>
        <taxon>Amphimedon</taxon>
    </lineage>
</organism>
<protein>
    <submittedName>
        <fullName evidence="3">Uncharacterized protein</fullName>
    </submittedName>
</protein>
<dbReference type="InParanoid" id="A0A1X7U3F6"/>
<reference evidence="3" key="1">
    <citation type="submission" date="2017-05" db="UniProtKB">
        <authorList>
            <consortium name="EnsemblMetazoa"/>
        </authorList>
    </citation>
    <scope>IDENTIFICATION</scope>
</reference>